<dbReference type="EMBL" id="BDGG01000010">
    <property type="protein sequence ID" value="GAV03855.1"/>
    <property type="molecule type" value="Genomic_DNA"/>
</dbReference>
<evidence type="ECO:0000313" key="2">
    <source>
        <dbReference type="EMBL" id="GAV03855.1"/>
    </source>
</evidence>
<proteinExistence type="predicted"/>
<evidence type="ECO:0000256" key="1">
    <source>
        <dbReference type="SAM" id="MobiDB-lite"/>
    </source>
</evidence>
<protein>
    <submittedName>
        <fullName evidence="2">Uncharacterized protein</fullName>
    </submittedName>
</protein>
<comment type="caution">
    <text evidence="2">The sequence shown here is derived from an EMBL/GenBank/DDBJ whole genome shotgun (WGS) entry which is preliminary data.</text>
</comment>
<accession>A0A1D1VQL1</accession>
<evidence type="ECO:0000313" key="3">
    <source>
        <dbReference type="Proteomes" id="UP000186922"/>
    </source>
</evidence>
<dbReference type="AlphaFoldDB" id="A0A1D1VQL1"/>
<dbReference type="Proteomes" id="UP000186922">
    <property type="component" value="Unassembled WGS sequence"/>
</dbReference>
<feature type="region of interest" description="Disordered" evidence="1">
    <location>
        <begin position="44"/>
        <end position="79"/>
    </location>
</feature>
<name>A0A1D1VQL1_RAMVA</name>
<gene>
    <name evidence="2" type="primary">RvY_14226-1</name>
    <name evidence="2" type="synonym">RvY_14226.1</name>
    <name evidence="2" type="ORF">RvY_14226</name>
</gene>
<sequence length="131" mass="14417">MSKPRLRHIISCNDGTVLSVAALTPRNTGSLGWVRLSLTSQAQPGRMTHGWKKSSPTVKQKRQQPTKTAVEQKKVTKRAAVSPAIIDIVSPDEGSESSDDHEAPVDVSLDRLDAIWKEKRFVCVTLLIFLA</sequence>
<reference evidence="2 3" key="1">
    <citation type="journal article" date="2016" name="Nat. Commun.">
        <title>Extremotolerant tardigrade genome and improved radiotolerance of human cultured cells by tardigrade-unique protein.</title>
        <authorList>
            <person name="Hashimoto T."/>
            <person name="Horikawa D.D."/>
            <person name="Saito Y."/>
            <person name="Kuwahara H."/>
            <person name="Kozuka-Hata H."/>
            <person name="Shin-I T."/>
            <person name="Minakuchi Y."/>
            <person name="Ohishi K."/>
            <person name="Motoyama A."/>
            <person name="Aizu T."/>
            <person name="Enomoto A."/>
            <person name="Kondo K."/>
            <person name="Tanaka S."/>
            <person name="Hara Y."/>
            <person name="Koshikawa S."/>
            <person name="Sagara H."/>
            <person name="Miura T."/>
            <person name="Yokobori S."/>
            <person name="Miyagawa K."/>
            <person name="Suzuki Y."/>
            <person name="Kubo T."/>
            <person name="Oyama M."/>
            <person name="Kohara Y."/>
            <person name="Fujiyama A."/>
            <person name="Arakawa K."/>
            <person name="Katayama T."/>
            <person name="Toyoda A."/>
            <person name="Kunieda T."/>
        </authorList>
    </citation>
    <scope>NUCLEOTIDE SEQUENCE [LARGE SCALE GENOMIC DNA]</scope>
    <source>
        <strain evidence="2 3">YOKOZUNA-1</strain>
    </source>
</reference>
<organism evidence="2 3">
    <name type="scientific">Ramazzottius varieornatus</name>
    <name type="common">Water bear</name>
    <name type="synonym">Tardigrade</name>
    <dbReference type="NCBI Taxonomy" id="947166"/>
    <lineage>
        <taxon>Eukaryota</taxon>
        <taxon>Metazoa</taxon>
        <taxon>Ecdysozoa</taxon>
        <taxon>Tardigrada</taxon>
        <taxon>Eutardigrada</taxon>
        <taxon>Parachela</taxon>
        <taxon>Hypsibioidea</taxon>
        <taxon>Ramazzottiidae</taxon>
        <taxon>Ramazzottius</taxon>
    </lineage>
</organism>
<keyword evidence="3" id="KW-1185">Reference proteome</keyword>